<feature type="transmembrane region" description="Helical" evidence="7">
    <location>
        <begin position="240"/>
        <end position="261"/>
    </location>
</feature>
<feature type="transmembrane region" description="Helical" evidence="7">
    <location>
        <begin position="131"/>
        <end position="153"/>
    </location>
</feature>
<evidence type="ECO:0000313" key="10">
    <source>
        <dbReference type="Proteomes" id="UP001329825"/>
    </source>
</evidence>
<feature type="transmembrane region" description="Helical" evidence="7">
    <location>
        <begin position="159"/>
        <end position="180"/>
    </location>
</feature>
<protein>
    <recommendedName>
        <fullName evidence="8">Amino acid permease/ SLC12A domain-containing protein</fullName>
    </recommendedName>
</protein>
<evidence type="ECO:0000256" key="5">
    <source>
        <dbReference type="ARBA" id="ARBA00022989"/>
    </source>
</evidence>
<evidence type="ECO:0000313" key="9">
    <source>
        <dbReference type="EMBL" id="WRT64452.1"/>
    </source>
</evidence>
<evidence type="ECO:0000256" key="2">
    <source>
        <dbReference type="ARBA" id="ARBA00022448"/>
    </source>
</evidence>
<feature type="transmembrane region" description="Helical" evidence="7">
    <location>
        <begin position="483"/>
        <end position="503"/>
    </location>
</feature>
<feature type="transmembrane region" description="Helical" evidence="7">
    <location>
        <begin position="281"/>
        <end position="302"/>
    </location>
</feature>
<dbReference type="Pfam" id="PF00324">
    <property type="entry name" value="AA_permease"/>
    <property type="match status" value="1"/>
</dbReference>
<dbReference type="PANTHER" id="PTHR43341:SF21">
    <property type="entry name" value="GENERAL AMINO ACID PERMEASE-RELATED"/>
    <property type="match status" value="1"/>
</dbReference>
<evidence type="ECO:0000256" key="4">
    <source>
        <dbReference type="ARBA" id="ARBA00022970"/>
    </source>
</evidence>
<keyword evidence="2" id="KW-0813">Transport</keyword>
<evidence type="ECO:0000256" key="7">
    <source>
        <dbReference type="SAM" id="Phobius"/>
    </source>
</evidence>
<keyword evidence="3 7" id="KW-0812">Transmembrane</keyword>
<dbReference type="InterPro" id="IPR050524">
    <property type="entry name" value="APC_YAT"/>
</dbReference>
<dbReference type="PROSITE" id="PS00218">
    <property type="entry name" value="AMINO_ACID_PERMEASE_1"/>
    <property type="match status" value="1"/>
</dbReference>
<sequence length="549" mass="59416">MGISVFCLATPNIVQARSSHITIIFEMSKNEKSDDLIQSGLSEDAVVPVIDQEQSGHPAYKTGLFVGSGAALAKAGPLGILLAFFFTGAILWSTVQSLGEIATLFPVAGSFPHYAGRFIDPAVGFALGWNYFYTFALSVASELTAVALIISYWSSLNPAIWITVGFVPMIALNFLPVKWYGEAEVITASIKILTFIGLLLVGLIIDLGGGPDHDRIGFRYWKDPGPMNTFPGIDGSLGRFLAFFSAFINAAFSYGGTEAVILTAAECRNPTVQIPRAARRVLYRILFFYICGSLIIGMTVPYNNPRLLAGTGNAASSPFVIAIEKAGIKVLPSIFNACILTSAWSAGNTYIYMSSRTLLGLSLSGQAPRFLSKVTKAGVPYYCVAITSSFGLLSYLSAGKGGSIQAFTWLLSLCALAGLISWGTLCVAFIRYHQAMKAQGIDRNSLAWHGPLQPYAAYFGAAFCFTIVLFSGFSVFIKGHWDTSTFFASYISIPIFVVPIMGWKLYKKTKFVKPSEADLISGRLAEEDFVPELEPAPTTRWGKILDKIL</sequence>
<dbReference type="EMBL" id="CP141882">
    <property type="protein sequence ID" value="WRT64452.1"/>
    <property type="molecule type" value="Genomic_DNA"/>
</dbReference>
<comment type="subcellular location">
    <subcellularLocation>
        <location evidence="1">Membrane</location>
        <topology evidence="1">Multi-pass membrane protein</topology>
    </subcellularLocation>
</comment>
<keyword evidence="6 7" id="KW-0472">Membrane</keyword>
<evidence type="ECO:0000256" key="1">
    <source>
        <dbReference type="ARBA" id="ARBA00004141"/>
    </source>
</evidence>
<accession>A0ABZ1CW00</accession>
<dbReference type="RefSeq" id="XP_062789192.1">
    <property type="nucleotide sequence ID" value="XM_062933141.1"/>
</dbReference>
<evidence type="ECO:0000256" key="3">
    <source>
        <dbReference type="ARBA" id="ARBA00022692"/>
    </source>
</evidence>
<gene>
    <name evidence="9" type="ORF">IL334_001384</name>
</gene>
<feature type="transmembrane region" description="Helical" evidence="7">
    <location>
        <begin position="379"/>
        <end position="397"/>
    </location>
</feature>
<keyword evidence="5 7" id="KW-1133">Transmembrane helix</keyword>
<reference evidence="9 10" key="1">
    <citation type="submission" date="2024-01" db="EMBL/GenBank/DDBJ databases">
        <title>Comparative genomics of Cryptococcus and Kwoniella reveals pathogenesis evolution and contrasting modes of karyotype evolution via chromosome fusion or intercentromeric recombination.</title>
        <authorList>
            <person name="Coelho M.A."/>
            <person name="David-Palma M."/>
            <person name="Shea T."/>
            <person name="Bowers K."/>
            <person name="McGinley-Smith S."/>
            <person name="Mohammad A.W."/>
            <person name="Gnirke A."/>
            <person name="Yurkov A.M."/>
            <person name="Nowrousian M."/>
            <person name="Sun S."/>
            <person name="Cuomo C.A."/>
            <person name="Heitman J."/>
        </authorList>
    </citation>
    <scope>NUCLEOTIDE SEQUENCE [LARGE SCALE GENOMIC DNA]</scope>
    <source>
        <strain evidence="9">CBS 11374</strain>
    </source>
</reference>
<evidence type="ECO:0000259" key="8">
    <source>
        <dbReference type="Pfam" id="PF00324"/>
    </source>
</evidence>
<keyword evidence="4" id="KW-0029">Amino-acid transport</keyword>
<dbReference type="PIRSF" id="PIRSF006060">
    <property type="entry name" value="AA_transporter"/>
    <property type="match status" value="1"/>
</dbReference>
<feature type="transmembrane region" description="Helical" evidence="7">
    <location>
        <begin position="455"/>
        <end position="477"/>
    </location>
</feature>
<organism evidence="9 10">
    <name type="scientific">Kwoniella shivajii</name>
    <dbReference type="NCBI Taxonomy" id="564305"/>
    <lineage>
        <taxon>Eukaryota</taxon>
        <taxon>Fungi</taxon>
        <taxon>Dikarya</taxon>
        <taxon>Basidiomycota</taxon>
        <taxon>Agaricomycotina</taxon>
        <taxon>Tremellomycetes</taxon>
        <taxon>Tremellales</taxon>
        <taxon>Cryptococcaceae</taxon>
        <taxon>Kwoniella</taxon>
    </lineage>
</organism>
<dbReference type="GeneID" id="87953515"/>
<dbReference type="Gene3D" id="1.20.1740.10">
    <property type="entry name" value="Amino acid/polyamine transporter I"/>
    <property type="match status" value="1"/>
</dbReference>
<feature type="domain" description="Amino acid permease/ SLC12A" evidence="8">
    <location>
        <begin position="62"/>
        <end position="512"/>
    </location>
</feature>
<keyword evidence="10" id="KW-1185">Reference proteome</keyword>
<evidence type="ECO:0000256" key="6">
    <source>
        <dbReference type="ARBA" id="ARBA00023136"/>
    </source>
</evidence>
<dbReference type="InterPro" id="IPR004840">
    <property type="entry name" value="Amino_acid_permease_CS"/>
</dbReference>
<dbReference type="PANTHER" id="PTHR43341">
    <property type="entry name" value="AMINO ACID PERMEASE"/>
    <property type="match status" value="1"/>
</dbReference>
<feature type="transmembrane region" description="Helical" evidence="7">
    <location>
        <begin position="409"/>
        <end position="434"/>
    </location>
</feature>
<dbReference type="InterPro" id="IPR004841">
    <property type="entry name" value="AA-permease/SLC12A_dom"/>
</dbReference>
<feature type="transmembrane region" description="Helical" evidence="7">
    <location>
        <begin position="192"/>
        <end position="210"/>
    </location>
</feature>
<dbReference type="Proteomes" id="UP001329825">
    <property type="component" value="Chromosome 2"/>
</dbReference>
<proteinExistence type="predicted"/>
<name>A0ABZ1CW00_9TREE</name>